<keyword evidence="2" id="KW-1185">Reference proteome</keyword>
<accession>A0A1H0BE14</accession>
<dbReference type="InterPro" id="IPR052172">
    <property type="entry name" value="UxaA_altronate/galactarate_dh"/>
</dbReference>
<dbReference type="GO" id="GO:0019698">
    <property type="term" value="P:D-galacturonate catabolic process"/>
    <property type="evidence" value="ECO:0007669"/>
    <property type="project" value="TreeGrafter"/>
</dbReference>
<sequence>MVLKLALKVNNKDNVATVFANDIINGTEVEIRDQVGKIERMHVIGNVPYGHKIAVKDIHKGEHIIKYGEEIGVATAEILQGEYVHIHNLDSMRGRGDLD</sequence>
<dbReference type="RefSeq" id="WP_091653011.1">
    <property type="nucleotide sequence ID" value="NZ_FNHQ01000049.1"/>
</dbReference>
<dbReference type="InterPro" id="IPR044144">
    <property type="entry name" value="SAF_UxaA/GarD"/>
</dbReference>
<dbReference type="EMBL" id="FNHQ01000049">
    <property type="protein sequence ID" value="SDN43894.1"/>
    <property type="molecule type" value="Genomic_DNA"/>
</dbReference>
<protein>
    <submittedName>
        <fullName evidence="1">Altronate dehydratase small subunit</fullName>
    </submittedName>
</protein>
<evidence type="ECO:0000313" key="2">
    <source>
        <dbReference type="Proteomes" id="UP000199309"/>
    </source>
</evidence>
<organism evidence="1 2">
    <name type="scientific">Megasphaera paucivorans</name>
    <dbReference type="NCBI Taxonomy" id="349095"/>
    <lineage>
        <taxon>Bacteria</taxon>
        <taxon>Bacillati</taxon>
        <taxon>Bacillota</taxon>
        <taxon>Negativicutes</taxon>
        <taxon>Veillonellales</taxon>
        <taxon>Veillonellaceae</taxon>
        <taxon>Megasphaera</taxon>
    </lineage>
</organism>
<dbReference type="Gene3D" id="2.30.130.110">
    <property type="match status" value="1"/>
</dbReference>
<dbReference type="AlphaFoldDB" id="A0A1H0BE14"/>
<dbReference type="STRING" id="349095.SAMN05660299_02723"/>
<dbReference type="Proteomes" id="UP000199309">
    <property type="component" value="Unassembled WGS sequence"/>
</dbReference>
<gene>
    <name evidence="1" type="ORF">SAMN05660299_02723</name>
</gene>
<dbReference type="PANTHER" id="PTHR30536">
    <property type="entry name" value="ALTRONATE/GALACTARATE DEHYDRATASE"/>
    <property type="match status" value="1"/>
</dbReference>
<dbReference type="OrthoDB" id="9804574at2"/>
<dbReference type="PANTHER" id="PTHR30536:SF5">
    <property type="entry name" value="ALTRONATE DEHYDRATASE"/>
    <property type="match status" value="1"/>
</dbReference>
<name>A0A1H0BE14_9FIRM</name>
<reference evidence="1 2" key="1">
    <citation type="submission" date="2016-10" db="EMBL/GenBank/DDBJ databases">
        <authorList>
            <person name="de Groot N.N."/>
        </authorList>
    </citation>
    <scope>NUCLEOTIDE SEQUENCE [LARGE SCALE GENOMIC DNA]</scope>
    <source>
        <strain evidence="1 2">DSM 16981</strain>
    </source>
</reference>
<evidence type="ECO:0000313" key="1">
    <source>
        <dbReference type="EMBL" id="SDN43894.1"/>
    </source>
</evidence>
<proteinExistence type="predicted"/>
<dbReference type="CDD" id="cd11613">
    <property type="entry name" value="SAF_AH_GD"/>
    <property type="match status" value="1"/>
</dbReference>